<dbReference type="GO" id="GO:0034599">
    <property type="term" value="P:cellular response to oxidative stress"/>
    <property type="evidence" value="ECO:0007669"/>
    <property type="project" value="TreeGrafter"/>
</dbReference>
<proteinExistence type="inferred from homology"/>
<feature type="domain" description="Pyridine nucleotide-disulphide oxidoreductase dimerisation" evidence="15">
    <location>
        <begin position="337"/>
        <end position="445"/>
    </location>
</feature>
<evidence type="ECO:0000313" key="18">
    <source>
        <dbReference type="Proteomes" id="UP000031971"/>
    </source>
</evidence>
<dbReference type="InterPro" id="IPR036188">
    <property type="entry name" value="FAD/NAD-bd_sf"/>
</dbReference>
<evidence type="ECO:0000256" key="8">
    <source>
        <dbReference type="ARBA" id="ARBA00023284"/>
    </source>
</evidence>
<dbReference type="EMBL" id="JXSL01000023">
    <property type="protein sequence ID" value="KIL99467.1"/>
    <property type="molecule type" value="Genomic_DNA"/>
</dbReference>
<dbReference type="NCBIfam" id="TIGR01424">
    <property type="entry name" value="gluta_reduc_2"/>
    <property type="match status" value="1"/>
</dbReference>
<dbReference type="InterPro" id="IPR046952">
    <property type="entry name" value="GSHR/TRXR-like"/>
</dbReference>
<evidence type="ECO:0000256" key="9">
    <source>
        <dbReference type="ARBA" id="ARBA00049142"/>
    </source>
</evidence>
<protein>
    <recommendedName>
        <fullName evidence="14">Glutathione reductase</fullName>
        <shortName evidence="14">GRase</shortName>
        <ecNumber evidence="14">1.8.1.7</ecNumber>
    </recommendedName>
</protein>
<dbReference type="GO" id="GO:0050661">
    <property type="term" value="F:NADP binding"/>
    <property type="evidence" value="ECO:0007669"/>
    <property type="project" value="InterPro"/>
</dbReference>
<dbReference type="STRING" id="272627.CCC_03983"/>
<evidence type="ECO:0000256" key="4">
    <source>
        <dbReference type="ARBA" id="ARBA00022827"/>
    </source>
</evidence>
<dbReference type="Gene3D" id="3.30.390.30">
    <property type="match status" value="1"/>
</dbReference>
<dbReference type="GO" id="GO:0006749">
    <property type="term" value="P:glutathione metabolic process"/>
    <property type="evidence" value="ECO:0007669"/>
    <property type="project" value="InterPro"/>
</dbReference>
<name>A0A0C2UD90_PARME</name>
<feature type="domain" description="FAD/NAD(P)-binding" evidence="16">
    <location>
        <begin position="6"/>
        <end position="317"/>
    </location>
</feature>
<keyword evidence="18" id="KW-1185">Reference proteome</keyword>
<accession>A0A0C2UD90</accession>
<evidence type="ECO:0000256" key="1">
    <source>
        <dbReference type="ARBA" id="ARBA00007532"/>
    </source>
</evidence>
<evidence type="ECO:0000259" key="15">
    <source>
        <dbReference type="Pfam" id="PF02852"/>
    </source>
</evidence>
<dbReference type="OrthoDB" id="9764616at2"/>
<feature type="active site" description="Proton acceptor" evidence="10">
    <location>
        <position position="435"/>
    </location>
</feature>
<comment type="subunit">
    <text evidence="2">Homodimer.</text>
</comment>
<evidence type="ECO:0000256" key="10">
    <source>
        <dbReference type="PIRSR" id="PIRSR000350-2"/>
    </source>
</evidence>
<feature type="binding site" evidence="11">
    <location>
        <position position="52"/>
    </location>
    <ligand>
        <name>FAD</name>
        <dbReference type="ChEBI" id="CHEBI:57692"/>
    </ligand>
</feature>
<dbReference type="AlphaFoldDB" id="A0A0C2UD90"/>
<keyword evidence="8 13" id="KW-0676">Redox-active center</keyword>
<comment type="caution">
    <text evidence="17">The sequence shown here is derived from an EMBL/GenBank/DDBJ whole genome shotgun (WGS) entry which is preliminary data.</text>
</comment>
<dbReference type="InterPro" id="IPR004099">
    <property type="entry name" value="Pyr_nucl-diS_OxRdtase_dimer"/>
</dbReference>
<dbReference type="InterPro" id="IPR016156">
    <property type="entry name" value="FAD/NAD-linked_Rdtase_dimer_sf"/>
</dbReference>
<evidence type="ECO:0000256" key="13">
    <source>
        <dbReference type="RuleBase" id="RU003691"/>
    </source>
</evidence>
<dbReference type="InterPro" id="IPR012999">
    <property type="entry name" value="Pyr_OxRdtase_I_AS"/>
</dbReference>
<dbReference type="SUPFAM" id="SSF55424">
    <property type="entry name" value="FAD/NAD-linked reductases, dimerisation (C-terminal) domain"/>
    <property type="match status" value="1"/>
</dbReference>
<dbReference type="GO" id="GO:0045454">
    <property type="term" value="P:cell redox homeostasis"/>
    <property type="evidence" value="ECO:0007669"/>
    <property type="project" value="InterPro"/>
</dbReference>
<dbReference type="Gene3D" id="3.50.50.60">
    <property type="entry name" value="FAD/NAD(P)-binding domain"/>
    <property type="match status" value="2"/>
</dbReference>
<dbReference type="RefSeq" id="WP_009870264.1">
    <property type="nucleotide sequence ID" value="NZ_JXSL01000023.1"/>
</dbReference>
<dbReference type="GO" id="GO:0004362">
    <property type="term" value="F:glutathione-disulfide reductase (NADPH) activity"/>
    <property type="evidence" value="ECO:0007669"/>
    <property type="project" value="UniProtKB-EC"/>
</dbReference>
<dbReference type="PANTHER" id="PTHR42737:SF2">
    <property type="entry name" value="GLUTATHIONE REDUCTASE"/>
    <property type="match status" value="1"/>
</dbReference>
<feature type="disulfide bond" description="Redox-active" evidence="12">
    <location>
        <begin position="43"/>
        <end position="48"/>
    </location>
</feature>
<keyword evidence="5 14" id="KW-0521">NADP</keyword>
<evidence type="ECO:0000256" key="11">
    <source>
        <dbReference type="PIRSR" id="PIRSR000350-3"/>
    </source>
</evidence>
<reference evidence="17 18" key="1">
    <citation type="submission" date="2015-01" db="EMBL/GenBank/DDBJ databases">
        <title>Genome Sequence of Magnetospirillum magnetotacticum Strain MS-1.</title>
        <authorList>
            <person name="Marinov G.K."/>
            <person name="Smalley M.D."/>
            <person name="DeSalvo G."/>
        </authorList>
    </citation>
    <scope>NUCLEOTIDE SEQUENCE [LARGE SCALE GENOMIC DNA]</scope>
    <source>
        <strain evidence="17 18">MS-1</strain>
    </source>
</reference>
<evidence type="ECO:0000256" key="5">
    <source>
        <dbReference type="ARBA" id="ARBA00022857"/>
    </source>
</evidence>
<evidence type="ECO:0000313" key="17">
    <source>
        <dbReference type="EMBL" id="KIL99467.1"/>
    </source>
</evidence>
<keyword evidence="7" id="KW-1015">Disulfide bond</keyword>
<dbReference type="SUPFAM" id="SSF51905">
    <property type="entry name" value="FAD/NAD(P)-binding domain"/>
    <property type="match status" value="1"/>
</dbReference>
<comment type="function">
    <text evidence="14">Catalyzes the reduction of glutathione disulfide (GSSG) to reduced glutathione (GSH).</text>
</comment>
<keyword evidence="11" id="KW-0547">Nucleotide-binding</keyword>
<dbReference type="FunFam" id="3.50.50.60:FF:000051">
    <property type="entry name" value="Glutathione reductase"/>
    <property type="match status" value="1"/>
</dbReference>
<dbReference type="PROSITE" id="PS00076">
    <property type="entry name" value="PYRIDINE_REDOX_1"/>
    <property type="match status" value="1"/>
</dbReference>
<feature type="binding site" evidence="11">
    <location>
        <begin position="174"/>
        <end position="181"/>
    </location>
    <ligand>
        <name>NAD(+)</name>
        <dbReference type="ChEBI" id="CHEBI:57540"/>
    </ligand>
</feature>
<evidence type="ECO:0000256" key="3">
    <source>
        <dbReference type="ARBA" id="ARBA00022630"/>
    </source>
</evidence>
<sequence length="451" mass="47995">MPDYDYDLITLGAGSGGVRACRMAAAAGRKVAVVESSRVGGTCVMRGCVPKKLLVYGARFAEDLADSLGFGWSLEGADFDWARLVAAKNVELQRLEGVYMRLLKEPGVTVVEGKGHLLDAHTVQVGLQVLSAETILVATGGRPSLPDVPGIEHAVTSDQALDLMQLPERVVIVGGGYIAVEFAGIFNALGVGVTLVLRGDTLLRGFDADIRATLAEEMGKKGVELRTTTQVRAIERRGHGYCVLLSDGDSLEADLVMYATGRVPNTEGLGLEKAGVVLNSKGAVMVDALSRTSVRNIWAVGDVTDRVNLTPVAINEAMAFVRTAFLGQSTAMDYDNIPSAVFSLPPVGTVGLTEAEASKRYGAIDVYLSRFKLMRNILAGREERTMMKLVVDRASDRVLGVHMVGSDAPEIVQGFAVALKCGATKAQFDATVGIHPTAAEELVTMRDKRAD</sequence>
<dbReference type="PRINTS" id="PR00368">
    <property type="entry name" value="FADPNR"/>
</dbReference>
<dbReference type="PIRSF" id="PIRSF000350">
    <property type="entry name" value="Mercury_reductase_MerA"/>
    <property type="match status" value="1"/>
</dbReference>
<dbReference type="InterPro" id="IPR001100">
    <property type="entry name" value="Pyr_nuc-diS_OxRdtase"/>
</dbReference>
<evidence type="ECO:0000256" key="2">
    <source>
        <dbReference type="ARBA" id="ARBA00011738"/>
    </source>
</evidence>
<dbReference type="GO" id="GO:0005829">
    <property type="term" value="C:cytosol"/>
    <property type="evidence" value="ECO:0007669"/>
    <property type="project" value="TreeGrafter"/>
</dbReference>
<organism evidence="17 18">
    <name type="scientific">Paramagnetospirillum magnetotacticum MS-1</name>
    <dbReference type="NCBI Taxonomy" id="272627"/>
    <lineage>
        <taxon>Bacteria</taxon>
        <taxon>Pseudomonadati</taxon>
        <taxon>Pseudomonadota</taxon>
        <taxon>Alphaproteobacteria</taxon>
        <taxon>Rhodospirillales</taxon>
        <taxon>Magnetospirillaceae</taxon>
        <taxon>Paramagnetospirillum</taxon>
    </lineage>
</organism>
<dbReference type="GO" id="GO:0050660">
    <property type="term" value="F:flavin adenine dinucleotide binding"/>
    <property type="evidence" value="ECO:0007669"/>
    <property type="project" value="InterPro"/>
</dbReference>
<dbReference type="PRINTS" id="PR00411">
    <property type="entry name" value="PNDRDTASEI"/>
</dbReference>
<comment type="similarity">
    <text evidence="1 13">Belongs to the class-I pyridine nucleotide-disulfide oxidoreductase family.</text>
</comment>
<dbReference type="Pfam" id="PF02852">
    <property type="entry name" value="Pyr_redox_dim"/>
    <property type="match status" value="1"/>
</dbReference>
<keyword evidence="4 11" id="KW-0274">FAD</keyword>
<dbReference type="Proteomes" id="UP000031971">
    <property type="component" value="Unassembled WGS sequence"/>
</dbReference>
<evidence type="ECO:0000259" key="16">
    <source>
        <dbReference type="Pfam" id="PF07992"/>
    </source>
</evidence>
<evidence type="ECO:0000256" key="14">
    <source>
        <dbReference type="RuleBase" id="RU365040"/>
    </source>
</evidence>
<evidence type="ECO:0000256" key="6">
    <source>
        <dbReference type="ARBA" id="ARBA00023002"/>
    </source>
</evidence>
<dbReference type="InterPro" id="IPR023753">
    <property type="entry name" value="FAD/NAD-binding_dom"/>
</dbReference>
<evidence type="ECO:0000256" key="7">
    <source>
        <dbReference type="ARBA" id="ARBA00023157"/>
    </source>
</evidence>
<keyword evidence="11" id="KW-0520">NAD</keyword>
<dbReference type="PANTHER" id="PTHR42737">
    <property type="entry name" value="GLUTATHIONE REDUCTASE"/>
    <property type="match status" value="1"/>
</dbReference>
<evidence type="ECO:0000256" key="12">
    <source>
        <dbReference type="PIRSR" id="PIRSR000350-4"/>
    </source>
</evidence>
<comment type="catalytic activity">
    <reaction evidence="9 14">
        <text>2 glutathione + NADP(+) = glutathione disulfide + NADPH + H(+)</text>
        <dbReference type="Rhea" id="RHEA:11740"/>
        <dbReference type="ChEBI" id="CHEBI:15378"/>
        <dbReference type="ChEBI" id="CHEBI:57783"/>
        <dbReference type="ChEBI" id="CHEBI:57925"/>
        <dbReference type="ChEBI" id="CHEBI:58297"/>
        <dbReference type="ChEBI" id="CHEBI:58349"/>
        <dbReference type="EC" id="1.8.1.7"/>
    </reaction>
</comment>
<dbReference type="Pfam" id="PF07992">
    <property type="entry name" value="Pyr_redox_2"/>
    <property type="match status" value="1"/>
</dbReference>
<feature type="binding site" evidence="11">
    <location>
        <position position="302"/>
    </location>
    <ligand>
        <name>FAD</name>
        <dbReference type="ChEBI" id="CHEBI:57692"/>
    </ligand>
</feature>
<comment type="cofactor">
    <cofactor evidence="11">
        <name>FAD</name>
        <dbReference type="ChEBI" id="CHEBI:57692"/>
    </cofactor>
    <text evidence="11">Binds 1 FAD per subunit.</text>
</comment>
<feature type="binding site" evidence="11">
    <location>
        <position position="261"/>
    </location>
    <ligand>
        <name>NAD(+)</name>
        <dbReference type="ChEBI" id="CHEBI:57540"/>
    </ligand>
</feature>
<keyword evidence="3 13" id="KW-0285">Flavoprotein</keyword>
<dbReference type="NCBIfam" id="NF004776">
    <property type="entry name" value="PRK06116.1"/>
    <property type="match status" value="1"/>
</dbReference>
<gene>
    <name evidence="17" type="ORF">CCC_03983</name>
</gene>
<dbReference type="InterPro" id="IPR006324">
    <property type="entry name" value="GSHR"/>
</dbReference>
<feature type="binding site" evidence="11">
    <location>
        <position position="115"/>
    </location>
    <ligand>
        <name>FAD</name>
        <dbReference type="ChEBI" id="CHEBI:57692"/>
    </ligand>
</feature>
<dbReference type="EC" id="1.8.1.7" evidence="14"/>
<keyword evidence="6 13" id="KW-0560">Oxidoreductase</keyword>